<dbReference type="Proteomes" id="UP000320239">
    <property type="component" value="Unassembled WGS sequence"/>
</dbReference>
<evidence type="ECO:0000256" key="1">
    <source>
        <dbReference type="ARBA" id="ARBA00048819"/>
    </source>
</evidence>
<keyword evidence="3" id="KW-1185">Reference proteome</keyword>
<dbReference type="InterPro" id="IPR014746">
    <property type="entry name" value="Gln_synth/guanido_kin_cat_dom"/>
</dbReference>
<dbReference type="PIRSF" id="PIRSF012666">
    <property type="entry name" value="UCP012666"/>
    <property type="match status" value="1"/>
</dbReference>
<dbReference type="PANTHER" id="PTHR36510:SF3">
    <property type="entry name" value="CONSERVED PROTEIN"/>
    <property type="match status" value="1"/>
</dbReference>
<dbReference type="Gene3D" id="3.30.590.20">
    <property type="match status" value="1"/>
</dbReference>
<accession>A0A561WRL4</accession>
<organism evidence="2 3">
    <name type="scientific">Actinoplanes teichomyceticus</name>
    <dbReference type="NCBI Taxonomy" id="1867"/>
    <lineage>
        <taxon>Bacteria</taxon>
        <taxon>Bacillati</taxon>
        <taxon>Actinomycetota</taxon>
        <taxon>Actinomycetes</taxon>
        <taxon>Micromonosporales</taxon>
        <taxon>Micromonosporaceae</taxon>
        <taxon>Actinoplanes</taxon>
    </lineage>
</organism>
<dbReference type="PANTHER" id="PTHR36510">
    <property type="entry name" value="GLUTAMATE--CYSTEINE LIGASE 2-RELATED"/>
    <property type="match status" value="1"/>
</dbReference>
<name>A0A561WRL4_ACTTI</name>
<comment type="caution">
    <text evidence="2">The sequence shown here is derived from an EMBL/GenBank/DDBJ whole genome shotgun (WGS) entry which is preliminary data.</text>
</comment>
<keyword evidence="2" id="KW-0436">Ligase</keyword>
<dbReference type="InterPro" id="IPR050141">
    <property type="entry name" value="GCL_type2/YbdK_subfam"/>
</dbReference>
<dbReference type="Pfam" id="PF04107">
    <property type="entry name" value="GCS2"/>
    <property type="match status" value="1"/>
</dbReference>
<protein>
    <submittedName>
        <fullName evidence="2">Glutamate-cysteine ligase</fullName>
    </submittedName>
</protein>
<dbReference type="OrthoDB" id="240589at2"/>
<proteinExistence type="predicted"/>
<dbReference type="InterPro" id="IPR006336">
    <property type="entry name" value="GCS2"/>
</dbReference>
<evidence type="ECO:0000313" key="3">
    <source>
        <dbReference type="Proteomes" id="UP000320239"/>
    </source>
</evidence>
<gene>
    <name evidence="2" type="ORF">FHX34_1011469</name>
</gene>
<dbReference type="RefSeq" id="WP_122975777.1">
    <property type="nucleotide sequence ID" value="NZ_BOMX01000031.1"/>
</dbReference>
<reference evidence="2 3" key="1">
    <citation type="submission" date="2019-06" db="EMBL/GenBank/DDBJ databases">
        <title>Sequencing the genomes of 1000 actinobacteria strains.</title>
        <authorList>
            <person name="Klenk H.-P."/>
        </authorList>
    </citation>
    <scope>NUCLEOTIDE SEQUENCE [LARGE SCALE GENOMIC DNA]</scope>
    <source>
        <strain evidence="2 3">DSM 43866</strain>
    </source>
</reference>
<dbReference type="SUPFAM" id="SSF55931">
    <property type="entry name" value="Glutamine synthetase/guanido kinase"/>
    <property type="match status" value="1"/>
</dbReference>
<dbReference type="InterPro" id="IPR016602">
    <property type="entry name" value="UCP012666"/>
</dbReference>
<dbReference type="EMBL" id="VIWY01000001">
    <property type="protein sequence ID" value="TWG26483.1"/>
    <property type="molecule type" value="Genomic_DNA"/>
</dbReference>
<evidence type="ECO:0000313" key="2">
    <source>
        <dbReference type="EMBL" id="TWG26483.1"/>
    </source>
</evidence>
<dbReference type="GO" id="GO:0042398">
    <property type="term" value="P:modified amino acid biosynthetic process"/>
    <property type="evidence" value="ECO:0007669"/>
    <property type="project" value="InterPro"/>
</dbReference>
<comment type="catalytic activity">
    <reaction evidence="1">
        <text>L-cysteine + L-glutamate + ATP = gamma-L-glutamyl-L-cysteine + ADP + phosphate + H(+)</text>
        <dbReference type="Rhea" id="RHEA:13285"/>
        <dbReference type="ChEBI" id="CHEBI:15378"/>
        <dbReference type="ChEBI" id="CHEBI:29985"/>
        <dbReference type="ChEBI" id="CHEBI:30616"/>
        <dbReference type="ChEBI" id="CHEBI:35235"/>
        <dbReference type="ChEBI" id="CHEBI:43474"/>
        <dbReference type="ChEBI" id="CHEBI:58173"/>
        <dbReference type="ChEBI" id="CHEBI:456216"/>
        <dbReference type="EC" id="6.3.2.2"/>
    </reaction>
</comment>
<sequence length="490" mass="54251">MGKDLAHAVFSSEDRIRYRQRVRRCLDVLDELLDADVFDPGTGMTGLEIEINLVDADAAPTMRNAELLADLRDPRFQAELGRFNIELNVPPRPIAGGGFGAFEQDILEALRTAGERAAKTDSRLALIGMLPTLTPEHLVLANLSDSERFRALNDEIVAARGEQFAVDIRGVERLRGASGTIVPEAACTSCQFHLQVPPGEFAGHWNASQAVAAVQVALGANAPFLHGRRLWAETRIALFEQATDTRPDELRAQGVRPRVWFGERWITSVFDLYEENIRFFPPLLPVLGDEDPERIRAAGGIPRLSELCLHNGTVYRWNRPVYDVMDGRPHLRVENRVLPSGPTVVDLLANAAFYFGVVRRLAESDRPVWSRLDFATAAANFRAAARHGLDATVHWPGLGEVGVAELTLETLLPMAYQGLDRFGVHPAERDRLLGVIEGRCRTGRNGATWQTAAVAAAECRGLSRAAALREMTRRYLDLQQLNEPVHTWPG</sequence>
<dbReference type="AlphaFoldDB" id="A0A561WRL4"/>
<dbReference type="GO" id="GO:0004357">
    <property type="term" value="F:glutamate-cysteine ligase activity"/>
    <property type="evidence" value="ECO:0007669"/>
    <property type="project" value="UniProtKB-EC"/>
</dbReference>